<dbReference type="PANTHER" id="PTHR33490:SF6">
    <property type="entry name" value="SLL1049 PROTEIN"/>
    <property type="match status" value="1"/>
</dbReference>
<dbReference type="Pfam" id="PF01841">
    <property type="entry name" value="Transglut_core"/>
    <property type="match status" value="1"/>
</dbReference>
<dbReference type="SMART" id="SM00460">
    <property type="entry name" value="TGc"/>
    <property type="match status" value="1"/>
</dbReference>
<evidence type="ECO:0000313" key="2">
    <source>
        <dbReference type="EMBL" id="OCW55535.1"/>
    </source>
</evidence>
<dbReference type="EMBL" id="LQZT01000050">
    <property type="protein sequence ID" value="OCW55535.1"/>
    <property type="molecule type" value="Genomic_DNA"/>
</dbReference>
<evidence type="ECO:0000313" key="3">
    <source>
        <dbReference type="Proteomes" id="UP000094795"/>
    </source>
</evidence>
<dbReference type="Pfam" id="PF08379">
    <property type="entry name" value="Bact_transglu_N"/>
    <property type="match status" value="1"/>
</dbReference>
<evidence type="ECO:0000259" key="1">
    <source>
        <dbReference type="SMART" id="SM00460"/>
    </source>
</evidence>
<organism evidence="2 3">
    <name type="scientific">Hoeflea olei</name>
    <dbReference type="NCBI Taxonomy" id="1480615"/>
    <lineage>
        <taxon>Bacteria</taxon>
        <taxon>Pseudomonadati</taxon>
        <taxon>Pseudomonadota</taxon>
        <taxon>Alphaproteobacteria</taxon>
        <taxon>Hyphomicrobiales</taxon>
        <taxon>Rhizobiaceae</taxon>
        <taxon>Hoeflea</taxon>
    </lineage>
</organism>
<dbReference type="SUPFAM" id="SSF54001">
    <property type="entry name" value="Cysteine proteinases"/>
    <property type="match status" value="1"/>
</dbReference>
<dbReference type="InterPro" id="IPR002931">
    <property type="entry name" value="Transglutaminase-like"/>
</dbReference>
<protein>
    <submittedName>
        <fullName evidence="2">Transglutaminase</fullName>
    </submittedName>
</protein>
<dbReference type="STRING" id="1480615.AWJ14_05970"/>
<feature type="domain" description="Transglutaminase-like" evidence="1">
    <location>
        <begin position="157"/>
        <end position="221"/>
    </location>
</feature>
<dbReference type="Gene3D" id="3.10.620.30">
    <property type="match status" value="1"/>
</dbReference>
<reference evidence="2 3" key="1">
    <citation type="submission" date="2015-12" db="EMBL/GenBank/DDBJ databases">
        <authorList>
            <person name="Shamseldin A."/>
            <person name="Moawad H."/>
            <person name="Abd El-Rahim W.M."/>
            <person name="Sadowsky M.J."/>
        </authorList>
    </citation>
    <scope>NUCLEOTIDE SEQUENCE [LARGE SCALE GENOMIC DNA]</scope>
    <source>
        <strain evidence="2 3">JC234</strain>
    </source>
</reference>
<dbReference type="PANTHER" id="PTHR33490">
    <property type="entry name" value="BLR5614 PROTEIN-RELATED"/>
    <property type="match status" value="1"/>
</dbReference>
<dbReference type="InterPro" id="IPR038765">
    <property type="entry name" value="Papain-like_cys_pep_sf"/>
</dbReference>
<accession>A0A1C1YPV3</accession>
<name>A0A1C1YPV3_9HYPH</name>
<proteinExistence type="predicted"/>
<dbReference type="InterPro" id="IPR013589">
    <property type="entry name" value="Bac_transglu_N"/>
</dbReference>
<sequence>MHLKISHVTDYAYAHPVRYALQRLRLCPQDSPLQSVRSWTTEVEGGVVEARYIDQFGNKVELVSASRDTSAIRVVASGVVETSDKSGVLGAHRAYMPLWLYQRDTMLTKPGKTIRELARGIDKGEPLDQLHSLKTRLHQTMDYVPGATQTHTAAEDALASGKGVCQDHAQAFVAAARLLGFPARYVSGYLMMQEVPDQAASHAWAEAHIKGLGWVGFDPANDISPDDRYVHIAYGLDYRDAAPISGIRTGTGEEQLEVRITVEQ</sequence>
<dbReference type="RefSeq" id="WP_066184334.1">
    <property type="nucleotide sequence ID" value="NZ_LQZT01000050.1"/>
</dbReference>
<dbReference type="Proteomes" id="UP000094795">
    <property type="component" value="Unassembled WGS sequence"/>
</dbReference>
<dbReference type="OrthoDB" id="9804023at2"/>
<keyword evidence="3" id="KW-1185">Reference proteome</keyword>
<comment type="caution">
    <text evidence="2">The sequence shown here is derived from an EMBL/GenBank/DDBJ whole genome shotgun (WGS) entry which is preliminary data.</text>
</comment>
<dbReference type="AlphaFoldDB" id="A0A1C1YPV3"/>
<gene>
    <name evidence="2" type="ORF">AWJ14_05970</name>
</gene>